<dbReference type="Proteomes" id="UP001293718">
    <property type="component" value="Unassembled WGS sequence"/>
</dbReference>
<sequence length="583" mass="64139">MIQYRIDVEDAASHLWRVTLTVPQPAAEQRLSLPVWIPGSYMVREFGRHLSGLHARQGGRDVPLQQLDKTTWVARCDAAAGNGAPLEVSCLAYAFDTSVRTAFLDADRGFFNGTSLCLRVEGREHEPHGISFGPLPEGWDVATAMSAAPGAGAHAYAAADYNELVDHPFELGRFWRGSFEAAGVPHEFIVAGAWPGFDGERLLNDARRICQAQIAFWHPQDEAAPFERYVFLLNVVEDGYGGLEHRASTALIASRRDLPRRGTPAAALTDGYVTLLGLISHEYFHSWNVKRMKPREFHALDYTQENYTQLLWFFEGFTSYYDDLLLVRAGLIDEARYLKLVAKNLNGVLATPGRFVQSVAQSSFDAWVKYYRADENTPNATVSYYAKGALVALALDLTLRGSGGGSLDEVMRTLWRDSGGGPIGEDDIALAVQQVAGRSLAEELRRWVHGTQDVDVRPLLERMGVAWKAEPQGFAAALGLRLSEGPVTGVQVRAVLRGSAAERAGVSAGDELLAVDRWRVRRLDDAQQWLTVGAPFELLLVRNQRVLTCHVAPPADHPGTVALAVDEGVAEEAKARRKAWLLG</sequence>
<dbReference type="InterPro" id="IPR024191">
    <property type="entry name" value="Peptidase_M61"/>
</dbReference>
<dbReference type="Gene3D" id="2.60.40.3650">
    <property type="match status" value="1"/>
</dbReference>
<dbReference type="PROSITE" id="PS50106">
    <property type="entry name" value="PDZ"/>
    <property type="match status" value="1"/>
</dbReference>
<dbReference type="InterPro" id="IPR007963">
    <property type="entry name" value="Peptidase_M61_catalytic"/>
</dbReference>
<dbReference type="Gene3D" id="1.10.390.10">
    <property type="entry name" value="Neutral Protease Domain 2"/>
    <property type="match status" value="1"/>
</dbReference>
<dbReference type="RefSeq" id="WP_322465031.1">
    <property type="nucleotide sequence ID" value="NZ_JAXOJX010000009.1"/>
</dbReference>
<comment type="caution">
    <text evidence="2">The sequence shown here is derived from an EMBL/GenBank/DDBJ whole genome shotgun (WGS) entry which is preliminary data.</text>
</comment>
<name>A0ABU5IBN4_9BURK</name>
<dbReference type="Pfam" id="PF17899">
    <property type="entry name" value="Peptidase_M61_N"/>
    <property type="match status" value="1"/>
</dbReference>
<dbReference type="InterPro" id="IPR036034">
    <property type="entry name" value="PDZ_sf"/>
</dbReference>
<proteinExistence type="predicted"/>
<accession>A0ABU5IBN4</accession>
<dbReference type="PIRSF" id="PIRSF016493">
    <property type="entry name" value="Glycyl_aminpptds"/>
    <property type="match status" value="1"/>
</dbReference>
<gene>
    <name evidence="2" type="ORF">SM757_07915</name>
</gene>
<dbReference type="SUPFAM" id="SSF50156">
    <property type="entry name" value="PDZ domain-like"/>
    <property type="match status" value="1"/>
</dbReference>
<organism evidence="2 3">
    <name type="scientific">Azohydromonas lata</name>
    <dbReference type="NCBI Taxonomy" id="45677"/>
    <lineage>
        <taxon>Bacteria</taxon>
        <taxon>Pseudomonadati</taxon>
        <taxon>Pseudomonadota</taxon>
        <taxon>Betaproteobacteria</taxon>
        <taxon>Burkholderiales</taxon>
        <taxon>Sphaerotilaceae</taxon>
        <taxon>Azohydromonas</taxon>
    </lineage>
</organism>
<feature type="domain" description="PDZ" evidence="1">
    <location>
        <begin position="464"/>
        <end position="516"/>
    </location>
</feature>
<evidence type="ECO:0000259" key="1">
    <source>
        <dbReference type="PROSITE" id="PS50106"/>
    </source>
</evidence>
<keyword evidence="3" id="KW-1185">Reference proteome</keyword>
<dbReference type="Pfam" id="PF05299">
    <property type="entry name" value="Peptidase_M61"/>
    <property type="match status" value="1"/>
</dbReference>
<dbReference type="Gene3D" id="2.30.42.10">
    <property type="match status" value="1"/>
</dbReference>
<dbReference type="SUPFAM" id="SSF55486">
    <property type="entry name" value="Metalloproteases ('zincins'), catalytic domain"/>
    <property type="match status" value="1"/>
</dbReference>
<evidence type="ECO:0000313" key="2">
    <source>
        <dbReference type="EMBL" id="MDZ5456499.1"/>
    </source>
</evidence>
<dbReference type="InterPro" id="IPR040756">
    <property type="entry name" value="Peptidase_M61_N"/>
</dbReference>
<protein>
    <submittedName>
        <fullName evidence="2">PDZ domain-containing protein</fullName>
    </submittedName>
</protein>
<dbReference type="InterPro" id="IPR041489">
    <property type="entry name" value="PDZ_6"/>
</dbReference>
<evidence type="ECO:0000313" key="3">
    <source>
        <dbReference type="Proteomes" id="UP001293718"/>
    </source>
</evidence>
<reference evidence="2 3" key="1">
    <citation type="submission" date="2023-11" db="EMBL/GenBank/DDBJ databases">
        <title>Draft genome of Azohydromonas lata strain H1 (DSM1123), a polyhydroxyalkanoate producer.</title>
        <authorList>
            <person name="Traversa D."/>
            <person name="D'Addabbo P."/>
            <person name="Pazzani C."/>
            <person name="Manzari C."/>
            <person name="Chiara M."/>
            <person name="Scrascia M."/>
        </authorList>
    </citation>
    <scope>NUCLEOTIDE SEQUENCE [LARGE SCALE GENOMIC DNA]</scope>
    <source>
        <strain evidence="2 3">H1</strain>
    </source>
</reference>
<dbReference type="SMART" id="SM00228">
    <property type="entry name" value="PDZ"/>
    <property type="match status" value="1"/>
</dbReference>
<dbReference type="EMBL" id="JAXOJX010000009">
    <property type="protein sequence ID" value="MDZ5456499.1"/>
    <property type="molecule type" value="Genomic_DNA"/>
</dbReference>
<dbReference type="InterPro" id="IPR001478">
    <property type="entry name" value="PDZ"/>
</dbReference>
<dbReference type="Pfam" id="PF17820">
    <property type="entry name" value="PDZ_6"/>
    <property type="match status" value="1"/>
</dbReference>
<dbReference type="InterPro" id="IPR027268">
    <property type="entry name" value="Peptidase_M4/M1_CTD_sf"/>
</dbReference>